<evidence type="ECO:0000313" key="6">
    <source>
        <dbReference type="EMBL" id="SHI07535.1"/>
    </source>
</evidence>
<keyword evidence="4" id="KW-0788">Thiol protease</keyword>
<evidence type="ECO:0000256" key="3">
    <source>
        <dbReference type="ARBA" id="ARBA00022801"/>
    </source>
</evidence>
<organism evidence="6 7">
    <name type="scientific">Clostridium intestinale DSM 6191</name>
    <dbReference type="NCBI Taxonomy" id="1121320"/>
    <lineage>
        <taxon>Bacteria</taxon>
        <taxon>Bacillati</taxon>
        <taxon>Bacillota</taxon>
        <taxon>Clostridia</taxon>
        <taxon>Eubacteriales</taxon>
        <taxon>Clostridiaceae</taxon>
        <taxon>Clostridium</taxon>
    </lineage>
</organism>
<dbReference type="EMBL" id="FQXU01000005">
    <property type="protein sequence ID" value="SHI07535.1"/>
    <property type="molecule type" value="Genomic_DNA"/>
</dbReference>
<name>A0A1M5Y647_9CLOT</name>
<dbReference type="PROSITE" id="PS51935">
    <property type="entry name" value="NLPC_P60"/>
    <property type="match status" value="1"/>
</dbReference>
<protein>
    <submittedName>
        <fullName evidence="6">NlpC/P60 family protein</fullName>
    </submittedName>
</protein>
<gene>
    <name evidence="6" type="ORF">SAMN02745941_01887</name>
</gene>
<keyword evidence="2" id="KW-0645">Protease</keyword>
<dbReference type="PANTHER" id="PTHR47359">
    <property type="entry name" value="PEPTIDOGLYCAN DL-ENDOPEPTIDASE CWLO"/>
    <property type="match status" value="1"/>
</dbReference>
<dbReference type="Proteomes" id="UP000184241">
    <property type="component" value="Unassembled WGS sequence"/>
</dbReference>
<reference evidence="6 7" key="1">
    <citation type="submission" date="2016-11" db="EMBL/GenBank/DDBJ databases">
        <authorList>
            <person name="Jaros S."/>
            <person name="Januszkiewicz K."/>
            <person name="Wedrychowicz H."/>
        </authorList>
    </citation>
    <scope>NUCLEOTIDE SEQUENCE [LARGE SCALE GENOMIC DNA]</scope>
    <source>
        <strain evidence="6 7">DSM 6191</strain>
    </source>
</reference>
<dbReference type="AlphaFoldDB" id="A0A1M5Y647"/>
<keyword evidence="3" id="KW-0378">Hydrolase</keyword>
<dbReference type="Pfam" id="PF00877">
    <property type="entry name" value="NLPC_P60"/>
    <property type="match status" value="1"/>
</dbReference>
<evidence type="ECO:0000256" key="1">
    <source>
        <dbReference type="ARBA" id="ARBA00007074"/>
    </source>
</evidence>
<dbReference type="InterPro" id="IPR038765">
    <property type="entry name" value="Papain-like_cys_pep_sf"/>
</dbReference>
<dbReference type="InterPro" id="IPR000064">
    <property type="entry name" value="NLP_P60_dom"/>
</dbReference>
<evidence type="ECO:0000256" key="4">
    <source>
        <dbReference type="ARBA" id="ARBA00022807"/>
    </source>
</evidence>
<proteinExistence type="inferred from homology"/>
<dbReference type="GO" id="GO:0006508">
    <property type="term" value="P:proteolysis"/>
    <property type="evidence" value="ECO:0007669"/>
    <property type="project" value="UniProtKB-KW"/>
</dbReference>
<dbReference type="PANTHER" id="PTHR47359:SF3">
    <property type="entry name" value="NLP_P60 DOMAIN-CONTAINING PROTEIN-RELATED"/>
    <property type="match status" value="1"/>
</dbReference>
<evidence type="ECO:0000256" key="2">
    <source>
        <dbReference type="ARBA" id="ARBA00022670"/>
    </source>
</evidence>
<accession>A0A1M5Y647</accession>
<dbReference type="GO" id="GO:0008234">
    <property type="term" value="F:cysteine-type peptidase activity"/>
    <property type="evidence" value="ECO:0007669"/>
    <property type="project" value="UniProtKB-KW"/>
</dbReference>
<sequence>MNYSDLQPGDLVFTSPGHMGIYVGGGQIIHAPQTGDVVKVSKIWSFYAARRVM</sequence>
<comment type="similarity">
    <text evidence="1">Belongs to the peptidase C40 family.</text>
</comment>
<dbReference type="InterPro" id="IPR051794">
    <property type="entry name" value="PG_Endopeptidase_C40"/>
</dbReference>
<dbReference type="SUPFAM" id="SSF54001">
    <property type="entry name" value="Cysteine proteinases"/>
    <property type="match status" value="1"/>
</dbReference>
<dbReference type="Gene3D" id="3.90.1720.10">
    <property type="entry name" value="endopeptidase domain like (from Nostoc punctiforme)"/>
    <property type="match status" value="1"/>
</dbReference>
<evidence type="ECO:0000313" key="7">
    <source>
        <dbReference type="Proteomes" id="UP000184241"/>
    </source>
</evidence>
<feature type="domain" description="NlpC/P60" evidence="5">
    <location>
        <begin position="1"/>
        <end position="53"/>
    </location>
</feature>
<evidence type="ECO:0000259" key="5">
    <source>
        <dbReference type="PROSITE" id="PS51935"/>
    </source>
</evidence>